<gene>
    <name evidence="2" type="ORF">AQ490_17380</name>
</gene>
<protein>
    <submittedName>
        <fullName evidence="2">Uncharacterized protein</fullName>
    </submittedName>
</protein>
<evidence type="ECO:0000313" key="3">
    <source>
        <dbReference type="Proteomes" id="UP000050867"/>
    </source>
</evidence>
<feature type="region of interest" description="Disordered" evidence="1">
    <location>
        <begin position="1"/>
        <end position="55"/>
    </location>
</feature>
<dbReference type="AlphaFoldDB" id="A0A0T6LVY4"/>
<reference evidence="2 3" key="1">
    <citation type="submission" date="2015-10" db="EMBL/GenBank/DDBJ databases">
        <title>Draft genome sequence of pyrrolomycin-producing Streptomyces vitaminophilus.</title>
        <authorList>
            <person name="Graham D.E."/>
            <person name="Mahan K.M."/>
            <person name="Klingeman D.M."/>
            <person name="Hettich R.L."/>
            <person name="Parry R.J."/>
        </authorList>
    </citation>
    <scope>NUCLEOTIDE SEQUENCE [LARGE SCALE GENOMIC DNA]</scope>
    <source>
        <strain evidence="2 3">ATCC 31673</strain>
    </source>
</reference>
<keyword evidence="3" id="KW-1185">Reference proteome</keyword>
<proteinExistence type="predicted"/>
<dbReference type="Proteomes" id="UP000050867">
    <property type="component" value="Unassembled WGS sequence"/>
</dbReference>
<comment type="caution">
    <text evidence="2">The sequence shown here is derived from an EMBL/GenBank/DDBJ whole genome shotgun (WGS) entry which is preliminary data.</text>
</comment>
<organism evidence="2 3">
    <name type="scientific">Wenjunlia vitaminophila</name>
    <name type="common">Streptomyces vitaminophilus</name>
    <dbReference type="NCBI Taxonomy" id="76728"/>
    <lineage>
        <taxon>Bacteria</taxon>
        <taxon>Bacillati</taxon>
        <taxon>Actinomycetota</taxon>
        <taxon>Actinomycetes</taxon>
        <taxon>Kitasatosporales</taxon>
        <taxon>Streptomycetaceae</taxon>
        <taxon>Wenjunlia</taxon>
    </lineage>
</organism>
<evidence type="ECO:0000313" key="2">
    <source>
        <dbReference type="EMBL" id="KRV50002.1"/>
    </source>
</evidence>
<name>A0A0T6LVY4_WENVI</name>
<feature type="compositionally biased region" description="Polar residues" evidence="1">
    <location>
        <begin position="1"/>
        <end position="15"/>
    </location>
</feature>
<dbReference type="EMBL" id="LLZU01000007">
    <property type="protein sequence ID" value="KRV50002.1"/>
    <property type="molecule type" value="Genomic_DNA"/>
</dbReference>
<feature type="compositionally biased region" description="Basic residues" evidence="1">
    <location>
        <begin position="36"/>
        <end position="46"/>
    </location>
</feature>
<feature type="region of interest" description="Disordered" evidence="1">
    <location>
        <begin position="85"/>
        <end position="116"/>
    </location>
</feature>
<evidence type="ECO:0000256" key="1">
    <source>
        <dbReference type="SAM" id="MobiDB-lite"/>
    </source>
</evidence>
<feature type="compositionally biased region" description="Low complexity" evidence="1">
    <location>
        <begin position="93"/>
        <end position="116"/>
    </location>
</feature>
<sequence>MSSTPGTAGSHSSFRPTMAAATAPAVKVRKSTTVVLRRRARTRSRRVPPAYPGCGCLARTGTARSRTSTWPSGCAASAVAGSLAGGPAGLGSSGSEAASEWGAASSASGRSLGFRA</sequence>
<accession>A0A0T6LVY4</accession>